<feature type="region of interest" description="Disordered" evidence="1">
    <location>
        <begin position="1"/>
        <end position="29"/>
    </location>
</feature>
<evidence type="ECO:0000256" key="2">
    <source>
        <dbReference type="SAM" id="Phobius"/>
    </source>
</evidence>
<accession>A0A285TEK9</accession>
<dbReference type="InterPro" id="IPR010664">
    <property type="entry name" value="LipoPS_assembly_LptC-rel"/>
</dbReference>
<keyword evidence="4" id="KW-1185">Reference proteome</keyword>
<dbReference type="STRING" id="538381.GCA_001696535_03893"/>
<dbReference type="GO" id="GO:0015221">
    <property type="term" value="F:lipopolysaccharide transmembrane transporter activity"/>
    <property type="evidence" value="ECO:0007669"/>
    <property type="project" value="InterPro"/>
</dbReference>
<feature type="transmembrane region" description="Helical" evidence="2">
    <location>
        <begin position="54"/>
        <end position="77"/>
    </location>
</feature>
<reference evidence="3 4" key="1">
    <citation type="submission" date="2017-08" db="EMBL/GenBank/DDBJ databases">
        <authorList>
            <person name="de Groot N.N."/>
        </authorList>
    </citation>
    <scope>NUCLEOTIDE SEQUENCE [LARGE SCALE GENOMIC DNA]</scope>
    <source>
        <strain evidence="3 4">USBA 352</strain>
    </source>
</reference>
<dbReference type="GO" id="GO:0005886">
    <property type="term" value="C:plasma membrane"/>
    <property type="evidence" value="ECO:0007669"/>
    <property type="project" value="InterPro"/>
</dbReference>
<evidence type="ECO:0000256" key="1">
    <source>
        <dbReference type="SAM" id="MobiDB-lite"/>
    </source>
</evidence>
<gene>
    <name evidence="3" type="ORF">SAMN05421512_110161</name>
</gene>
<dbReference type="EMBL" id="OBML01000010">
    <property type="protein sequence ID" value="SOC20178.1"/>
    <property type="molecule type" value="Genomic_DNA"/>
</dbReference>
<keyword evidence="2" id="KW-0472">Membrane</keyword>
<proteinExistence type="predicted"/>
<dbReference type="Proteomes" id="UP000219331">
    <property type="component" value="Unassembled WGS sequence"/>
</dbReference>
<dbReference type="InterPro" id="IPR026265">
    <property type="entry name" value="LptC"/>
</dbReference>
<name>A0A285TEK9_9HYPH</name>
<keyword evidence="2" id="KW-1133">Transmembrane helix</keyword>
<dbReference type="AlphaFoldDB" id="A0A285TEK9"/>
<dbReference type="RefSeq" id="WP_208979880.1">
    <property type="nucleotide sequence ID" value="NZ_JAJGNR010000007.1"/>
</dbReference>
<keyword evidence="2" id="KW-0812">Transmembrane</keyword>
<dbReference type="Gene3D" id="2.60.450.10">
    <property type="entry name" value="Lipopolysaccharide (LPS) transport protein A like domain"/>
    <property type="match status" value="1"/>
</dbReference>
<dbReference type="Pfam" id="PF06835">
    <property type="entry name" value="LptC"/>
    <property type="match status" value="1"/>
</dbReference>
<protein>
    <submittedName>
        <fullName evidence="3">Lipopolysaccharide export system protein LptC</fullName>
    </submittedName>
</protein>
<sequence>MDQEAYRLQPAFDGQDFGGPEDAGAYDPAREAARRDAARKASRRHSRRVRGLRLLVPGLGALMLLAIVAMIAVSSYLSGLGFGTVTITADGLVMDSPELSGHDGERSYKVSASRAIQRISDPRIIDLERIVADLRLSADQQVRIVAARGTYNSAEETLKLADGVDVTTNGGETARFGTLDANLKTGHLRSEEKTLLTSSFGSLTAGQMRFDQDAGTLTFTDGISMTVMPPNAEKAP</sequence>
<dbReference type="NCBIfam" id="TIGR04409">
    <property type="entry name" value="LptC_YrbK"/>
    <property type="match status" value="1"/>
</dbReference>
<evidence type="ECO:0000313" key="4">
    <source>
        <dbReference type="Proteomes" id="UP000219331"/>
    </source>
</evidence>
<organism evidence="3 4">
    <name type="scientific">Stappia indica</name>
    <dbReference type="NCBI Taxonomy" id="538381"/>
    <lineage>
        <taxon>Bacteria</taxon>
        <taxon>Pseudomonadati</taxon>
        <taxon>Pseudomonadota</taxon>
        <taxon>Alphaproteobacteria</taxon>
        <taxon>Hyphomicrobiales</taxon>
        <taxon>Stappiaceae</taxon>
        <taxon>Stappia</taxon>
    </lineage>
</organism>
<evidence type="ECO:0000313" key="3">
    <source>
        <dbReference type="EMBL" id="SOC20178.1"/>
    </source>
</evidence>